<accession>A0A4Y2L1R4</accession>
<sequence>MFAEFKSRLPPNRIILATDASKNENSTAIVAINCFLDVVIKETIQSINYMFSGEGFPITLAVTNFIKENEDYLILTDSLSNLTVLKYFNFHSLKSSLLLARAIFNALKICSSLELIYTPTHVGIAEKKQADSLSKQALTSPNIRNWISPEDARSTCFKIIRQIQNMEWENSKYYDKF</sequence>
<dbReference type="InterPro" id="IPR036397">
    <property type="entry name" value="RNaseH_sf"/>
</dbReference>
<evidence type="ECO:0000313" key="1">
    <source>
        <dbReference type="EMBL" id="GBN08220.1"/>
    </source>
</evidence>
<dbReference type="EMBL" id="BGPR01005245">
    <property type="protein sequence ID" value="GBN08220.1"/>
    <property type="molecule type" value="Genomic_DNA"/>
</dbReference>
<keyword evidence="2" id="KW-1185">Reference proteome</keyword>
<dbReference type="Gene3D" id="3.30.420.10">
    <property type="entry name" value="Ribonuclease H-like superfamily/Ribonuclease H"/>
    <property type="match status" value="1"/>
</dbReference>
<dbReference type="SUPFAM" id="SSF53098">
    <property type="entry name" value="Ribonuclease H-like"/>
    <property type="match status" value="1"/>
</dbReference>
<proteinExistence type="predicted"/>
<dbReference type="AlphaFoldDB" id="A0A4Y2L1R4"/>
<dbReference type="InterPro" id="IPR012337">
    <property type="entry name" value="RNaseH-like_sf"/>
</dbReference>
<dbReference type="OrthoDB" id="421040at2759"/>
<reference evidence="1 2" key="1">
    <citation type="journal article" date="2019" name="Sci. Rep.">
        <title>Orb-weaving spider Araneus ventricosus genome elucidates the spidroin gene catalogue.</title>
        <authorList>
            <person name="Kono N."/>
            <person name="Nakamura H."/>
            <person name="Ohtoshi R."/>
            <person name="Moran D.A.P."/>
            <person name="Shinohara A."/>
            <person name="Yoshida Y."/>
            <person name="Fujiwara M."/>
            <person name="Mori M."/>
            <person name="Tomita M."/>
            <person name="Arakawa K."/>
        </authorList>
    </citation>
    <scope>NUCLEOTIDE SEQUENCE [LARGE SCALE GENOMIC DNA]</scope>
</reference>
<comment type="caution">
    <text evidence="1">The sequence shown here is derived from an EMBL/GenBank/DDBJ whole genome shotgun (WGS) entry which is preliminary data.</text>
</comment>
<evidence type="ECO:0000313" key="2">
    <source>
        <dbReference type="Proteomes" id="UP000499080"/>
    </source>
</evidence>
<dbReference type="Proteomes" id="UP000499080">
    <property type="component" value="Unassembled WGS sequence"/>
</dbReference>
<organism evidence="1 2">
    <name type="scientific">Araneus ventricosus</name>
    <name type="common">Orbweaver spider</name>
    <name type="synonym">Epeira ventricosa</name>
    <dbReference type="NCBI Taxonomy" id="182803"/>
    <lineage>
        <taxon>Eukaryota</taxon>
        <taxon>Metazoa</taxon>
        <taxon>Ecdysozoa</taxon>
        <taxon>Arthropoda</taxon>
        <taxon>Chelicerata</taxon>
        <taxon>Arachnida</taxon>
        <taxon>Araneae</taxon>
        <taxon>Araneomorphae</taxon>
        <taxon>Entelegynae</taxon>
        <taxon>Araneoidea</taxon>
        <taxon>Araneidae</taxon>
        <taxon>Araneus</taxon>
    </lineage>
</organism>
<gene>
    <name evidence="1" type="ORF">AVEN_270856_1</name>
</gene>
<name>A0A4Y2L1R4_ARAVE</name>
<protein>
    <recommendedName>
        <fullName evidence="3">RNase H type-1 domain-containing protein</fullName>
    </recommendedName>
</protein>
<evidence type="ECO:0008006" key="3">
    <source>
        <dbReference type="Google" id="ProtNLM"/>
    </source>
</evidence>
<dbReference type="GO" id="GO:0003676">
    <property type="term" value="F:nucleic acid binding"/>
    <property type="evidence" value="ECO:0007669"/>
    <property type="project" value="InterPro"/>
</dbReference>